<accession>A0A9D2JIV0</accession>
<dbReference type="Proteomes" id="UP000824063">
    <property type="component" value="Unassembled WGS sequence"/>
</dbReference>
<organism evidence="1 2">
    <name type="scientific">Candidatus Enterococcus avicola</name>
    <dbReference type="NCBI Taxonomy" id="2838561"/>
    <lineage>
        <taxon>Bacteria</taxon>
        <taxon>Bacillati</taxon>
        <taxon>Bacillota</taxon>
        <taxon>Bacilli</taxon>
        <taxon>Lactobacillales</taxon>
        <taxon>Enterococcaceae</taxon>
        <taxon>Enterococcus</taxon>
    </lineage>
</organism>
<name>A0A9D2JIV0_9ENTE</name>
<reference evidence="1" key="1">
    <citation type="journal article" date="2021" name="PeerJ">
        <title>Extensive microbial diversity within the chicken gut microbiome revealed by metagenomics and culture.</title>
        <authorList>
            <person name="Gilroy R."/>
            <person name="Ravi A."/>
            <person name="Getino M."/>
            <person name="Pursley I."/>
            <person name="Horton D.L."/>
            <person name="Alikhan N.F."/>
            <person name="Baker D."/>
            <person name="Gharbi K."/>
            <person name="Hall N."/>
            <person name="Watson M."/>
            <person name="Adriaenssens E.M."/>
            <person name="Foster-Nyarko E."/>
            <person name="Jarju S."/>
            <person name="Secka A."/>
            <person name="Antonio M."/>
            <person name="Oren A."/>
            <person name="Chaudhuri R.R."/>
            <person name="La Ragione R."/>
            <person name="Hildebrand F."/>
            <person name="Pallen M.J."/>
        </authorList>
    </citation>
    <scope>NUCLEOTIDE SEQUENCE</scope>
    <source>
        <strain evidence="1">CHK172-16539</strain>
    </source>
</reference>
<comment type="caution">
    <text evidence="1">The sequence shown here is derived from an EMBL/GenBank/DDBJ whole genome shotgun (WGS) entry which is preliminary data.</text>
</comment>
<gene>
    <name evidence="1" type="ORF">IAA20_07150</name>
</gene>
<protein>
    <submittedName>
        <fullName evidence="1">Uncharacterized protein</fullName>
    </submittedName>
</protein>
<reference evidence="1" key="2">
    <citation type="submission" date="2021-04" db="EMBL/GenBank/DDBJ databases">
        <authorList>
            <person name="Gilroy R."/>
        </authorList>
    </citation>
    <scope>NUCLEOTIDE SEQUENCE</scope>
    <source>
        <strain evidence="1">CHK172-16539</strain>
    </source>
</reference>
<dbReference type="EMBL" id="DXBN01000155">
    <property type="protein sequence ID" value="HIZ53698.1"/>
    <property type="molecule type" value="Genomic_DNA"/>
</dbReference>
<evidence type="ECO:0000313" key="1">
    <source>
        <dbReference type="EMBL" id="HIZ53698.1"/>
    </source>
</evidence>
<evidence type="ECO:0000313" key="2">
    <source>
        <dbReference type="Proteomes" id="UP000824063"/>
    </source>
</evidence>
<dbReference type="AlphaFoldDB" id="A0A9D2JIV0"/>
<sequence length="89" mass="10220">MENITIIAHQLSESGLFESVEVYIDYENYFQRMCNLYPHVALGTIQESIDPAEIYVLIVIDSKRGRSNTYTEKDFLTLEDLLKSGKGLK</sequence>
<proteinExistence type="predicted"/>